<dbReference type="AlphaFoldDB" id="A0A1I7V0F8"/>
<dbReference type="Proteomes" id="UP000095282">
    <property type="component" value="Unplaced"/>
</dbReference>
<reference evidence="2" key="1">
    <citation type="submission" date="2016-11" db="UniProtKB">
        <authorList>
            <consortium name="WormBaseParasite"/>
        </authorList>
    </citation>
    <scope>IDENTIFICATION</scope>
</reference>
<sequence>MQKLEFSSVIYSDIFLMNSFLLLLMENMKFRDVLNETNPTWEMFEEVNLGEKKEYNKDRIRGYLMVNCFYPEQNHEDESSRMGMVCIFLVF</sequence>
<proteinExistence type="predicted"/>
<protein>
    <submittedName>
        <fullName evidence="2">MATH domain-containing protein</fullName>
    </submittedName>
</protein>
<evidence type="ECO:0000313" key="1">
    <source>
        <dbReference type="Proteomes" id="UP000095282"/>
    </source>
</evidence>
<accession>A0A1I7V0F8</accession>
<organism evidence="1 2">
    <name type="scientific">Caenorhabditis tropicalis</name>
    <dbReference type="NCBI Taxonomy" id="1561998"/>
    <lineage>
        <taxon>Eukaryota</taxon>
        <taxon>Metazoa</taxon>
        <taxon>Ecdysozoa</taxon>
        <taxon>Nematoda</taxon>
        <taxon>Chromadorea</taxon>
        <taxon>Rhabditida</taxon>
        <taxon>Rhabditina</taxon>
        <taxon>Rhabditomorpha</taxon>
        <taxon>Rhabditoidea</taxon>
        <taxon>Rhabditidae</taxon>
        <taxon>Peloderinae</taxon>
        <taxon>Caenorhabditis</taxon>
    </lineage>
</organism>
<evidence type="ECO:0000313" key="2">
    <source>
        <dbReference type="WBParaSite" id="Csp11.Scaffold630.g21160.t1"/>
    </source>
</evidence>
<dbReference type="WBParaSite" id="Csp11.Scaffold630.g21160.t1">
    <property type="protein sequence ID" value="Csp11.Scaffold630.g21160.t1"/>
    <property type="gene ID" value="Csp11.Scaffold630.g21160"/>
</dbReference>
<name>A0A1I7V0F8_9PELO</name>
<keyword evidence="1" id="KW-1185">Reference proteome</keyword>